<dbReference type="EMBL" id="JAGFBF010000005">
    <property type="protein sequence ID" value="MBO2990537.1"/>
    <property type="molecule type" value="Genomic_DNA"/>
</dbReference>
<keyword evidence="16" id="KW-1185">Reference proteome</keyword>
<dbReference type="GO" id="GO:0005524">
    <property type="term" value="F:ATP binding"/>
    <property type="evidence" value="ECO:0007669"/>
    <property type="project" value="UniProtKB-KW"/>
</dbReference>
<dbReference type="Gene3D" id="3.40.980.20">
    <property type="entry name" value="Four-carbon acid sugar kinase, nucleotide binding domain"/>
    <property type="match status" value="1"/>
</dbReference>
<keyword evidence="5" id="KW-0067">ATP-binding</keyword>
<gene>
    <name evidence="15" type="ORF">J4H85_11085</name>
</gene>
<keyword evidence="6" id="KW-0119">Carbohydrate metabolism</keyword>
<dbReference type="Proteomes" id="UP000668403">
    <property type="component" value="Unassembled WGS sequence"/>
</dbReference>
<comment type="function">
    <text evidence="9">Catalyzes the ATP-dependent phosphorylation of 3-oxo-tetronate to 3-oxo-tetronate 4-phosphate.</text>
</comment>
<feature type="domain" description="Four-carbon acid sugar kinase nucleotide binding" evidence="14">
    <location>
        <begin position="246"/>
        <end position="403"/>
    </location>
</feature>
<dbReference type="Pfam" id="PF07005">
    <property type="entry name" value="SBD_N"/>
    <property type="match status" value="1"/>
</dbReference>
<dbReference type="InterPro" id="IPR010737">
    <property type="entry name" value="4-carb_acid_sugar_kinase_N"/>
</dbReference>
<dbReference type="InterPro" id="IPR031475">
    <property type="entry name" value="NBD_C"/>
</dbReference>
<dbReference type="InterPro" id="IPR037051">
    <property type="entry name" value="4-carb_acid_sugar_kinase_N_sf"/>
</dbReference>
<evidence type="ECO:0000256" key="2">
    <source>
        <dbReference type="ARBA" id="ARBA00022679"/>
    </source>
</evidence>
<accession>A0A939TRZ2</accession>
<name>A0A939TRZ2_9MICO</name>
<organism evidence="15 16">
    <name type="scientific">Leucobacter tardus</name>
    <dbReference type="NCBI Taxonomy" id="501483"/>
    <lineage>
        <taxon>Bacteria</taxon>
        <taxon>Bacillati</taxon>
        <taxon>Actinomycetota</taxon>
        <taxon>Actinomycetes</taxon>
        <taxon>Micrococcales</taxon>
        <taxon>Microbacteriaceae</taxon>
        <taxon>Leucobacter</taxon>
    </lineage>
</organism>
<evidence type="ECO:0000256" key="4">
    <source>
        <dbReference type="ARBA" id="ARBA00022777"/>
    </source>
</evidence>
<dbReference type="EC" id="2.7.1.217" evidence="10"/>
<evidence type="ECO:0000256" key="5">
    <source>
        <dbReference type="ARBA" id="ARBA00022840"/>
    </source>
</evidence>
<protein>
    <recommendedName>
        <fullName evidence="11">3-oxo-tetronate kinase</fullName>
        <ecNumber evidence="10">2.7.1.217</ecNumber>
    </recommendedName>
    <alternativeName>
        <fullName evidence="12">3-dehydrotetronate 4-kinase</fullName>
    </alternativeName>
</protein>
<evidence type="ECO:0000256" key="9">
    <source>
        <dbReference type="ARBA" id="ARBA00037335"/>
    </source>
</evidence>
<evidence type="ECO:0000256" key="1">
    <source>
        <dbReference type="ARBA" id="ARBA00005715"/>
    </source>
</evidence>
<comment type="catalytic activity">
    <reaction evidence="7">
        <text>3-dehydro-L-erythronate + ATP = 3-dehydro-4-O-phospho-L-erythronate + ADP + H(+)</text>
        <dbReference type="Rhea" id="RHEA:52552"/>
        <dbReference type="ChEBI" id="CHEBI:15378"/>
        <dbReference type="ChEBI" id="CHEBI:30616"/>
        <dbReference type="ChEBI" id="CHEBI:136592"/>
        <dbReference type="ChEBI" id="CHEBI:136670"/>
        <dbReference type="ChEBI" id="CHEBI:456216"/>
        <dbReference type="EC" id="2.7.1.217"/>
    </reaction>
</comment>
<dbReference type="RefSeq" id="WP_208239600.1">
    <property type="nucleotide sequence ID" value="NZ_BAAAQU010000002.1"/>
</dbReference>
<reference evidence="15" key="1">
    <citation type="submission" date="2021-03" db="EMBL/GenBank/DDBJ databases">
        <title>Leucobacter chromiisoli sp. nov., isolated from chromium-containing soil of chemical plant.</title>
        <authorList>
            <person name="Xu Z."/>
        </authorList>
    </citation>
    <scope>NUCLEOTIDE SEQUENCE</scope>
    <source>
        <strain evidence="15">K 70/01</strain>
    </source>
</reference>
<evidence type="ECO:0000256" key="10">
    <source>
        <dbReference type="ARBA" id="ARBA00039095"/>
    </source>
</evidence>
<keyword evidence="4 15" id="KW-0418">Kinase</keyword>
<evidence type="ECO:0000256" key="6">
    <source>
        <dbReference type="ARBA" id="ARBA00023277"/>
    </source>
</evidence>
<dbReference type="SUPFAM" id="SSF142764">
    <property type="entry name" value="YgbK-like"/>
    <property type="match status" value="1"/>
</dbReference>
<evidence type="ECO:0000256" key="8">
    <source>
        <dbReference type="ARBA" id="ARBA00036346"/>
    </source>
</evidence>
<comment type="catalytic activity">
    <reaction evidence="8">
        <text>3-dehydro-D-erythronate + ATP = 3-dehydro-4-O-phospho-D-erythronate + ADP + H(+)</text>
        <dbReference type="Rhea" id="RHEA:52556"/>
        <dbReference type="ChEBI" id="CHEBI:15378"/>
        <dbReference type="ChEBI" id="CHEBI:30616"/>
        <dbReference type="ChEBI" id="CHEBI:57958"/>
        <dbReference type="ChEBI" id="CHEBI:136593"/>
        <dbReference type="ChEBI" id="CHEBI:456216"/>
        <dbReference type="EC" id="2.7.1.217"/>
    </reaction>
</comment>
<evidence type="ECO:0000259" key="14">
    <source>
        <dbReference type="Pfam" id="PF17042"/>
    </source>
</evidence>
<sequence>MLEWGGVADDFTGATDLATNWRARGLRVAVLLGVDHSPADLDGVDGAVIALKSRTAPVTDAVSATRAAARLLRDAGAPRIYDKYCSTFDSTAAGNIGPVLDALATDLGADRTVVVPAFPDAGRTVYQRRLFVFDELLESSHMRHHPLTPMTRSDVTELLTAQSDRSVGWVSWRTVQEGAVAIRAAIDAVPARSHVVVDAVSNADLAAIAAATANDVLVSGGSGLALGLPLRHAAAAPMPVVEGFRAVLAGSASHATQGQVAHARESLPSARLDTAALTSDFTAEIDRLTAWAAAQWADAPRRPVLVYATGAPEDVGDGAHAALIEAAHAELAVAFTARGMRQLLVAGGETSGSVMQRLGVTRLDLGDPVAPGLSWARGRAAAHGGDPLNLLLKSGNFGGSDLFTAAWEHLR</sequence>
<feature type="domain" description="Four-carbon acid sugar kinase N-terminal" evidence="13">
    <location>
        <begin position="7"/>
        <end position="227"/>
    </location>
</feature>
<evidence type="ECO:0000256" key="3">
    <source>
        <dbReference type="ARBA" id="ARBA00022741"/>
    </source>
</evidence>
<dbReference type="Gene3D" id="3.40.50.10840">
    <property type="entry name" value="Putative sugar-binding, N-terminal domain"/>
    <property type="match status" value="1"/>
</dbReference>
<dbReference type="AlphaFoldDB" id="A0A939TRZ2"/>
<comment type="similarity">
    <text evidence="1">Belongs to the four-carbon acid sugar kinase family.</text>
</comment>
<dbReference type="GO" id="GO:0016301">
    <property type="term" value="F:kinase activity"/>
    <property type="evidence" value="ECO:0007669"/>
    <property type="project" value="UniProtKB-KW"/>
</dbReference>
<dbReference type="NCBIfam" id="NF043035">
    <property type="entry name" value="OxoTetrKin"/>
    <property type="match status" value="1"/>
</dbReference>
<dbReference type="InterPro" id="IPR050007">
    <property type="entry name" value="OtnK"/>
</dbReference>
<comment type="caution">
    <text evidence="15">The sequence shown here is derived from an EMBL/GenBank/DDBJ whole genome shotgun (WGS) entry which is preliminary data.</text>
</comment>
<dbReference type="InterPro" id="IPR042213">
    <property type="entry name" value="NBD_C_sf"/>
</dbReference>
<evidence type="ECO:0000313" key="15">
    <source>
        <dbReference type="EMBL" id="MBO2990537.1"/>
    </source>
</evidence>
<evidence type="ECO:0000256" key="11">
    <source>
        <dbReference type="ARBA" id="ARBA00039461"/>
    </source>
</evidence>
<evidence type="ECO:0000256" key="12">
    <source>
        <dbReference type="ARBA" id="ARBA00041377"/>
    </source>
</evidence>
<keyword evidence="2" id="KW-0808">Transferase</keyword>
<evidence type="ECO:0000259" key="13">
    <source>
        <dbReference type="Pfam" id="PF07005"/>
    </source>
</evidence>
<proteinExistence type="inferred from homology"/>
<evidence type="ECO:0000256" key="7">
    <source>
        <dbReference type="ARBA" id="ARBA00035898"/>
    </source>
</evidence>
<evidence type="ECO:0000313" key="16">
    <source>
        <dbReference type="Proteomes" id="UP000668403"/>
    </source>
</evidence>
<keyword evidence="3" id="KW-0547">Nucleotide-binding</keyword>
<dbReference type="Pfam" id="PF17042">
    <property type="entry name" value="NBD_C"/>
    <property type="match status" value="1"/>
</dbReference>